<proteinExistence type="predicted"/>
<keyword evidence="2" id="KW-0808">Transferase</keyword>
<dbReference type="Gene3D" id="3.40.50.150">
    <property type="entry name" value="Vaccinia Virus protein VP39"/>
    <property type="match status" value="1"/>
</dbReference>
<dbReference type="SUPFAM" id="SSF53335">
    <property type="entry name" value="S-adenosyl-L-methionine-dependent methyltransferases"/>
    <property type="match status" value="1"/>
</dbReference>
<protein>
    <submittedName>
        <fullName evidence="2">Class I SAM-dependent methyltransferase family protein</fullName>
        <ecNumber evidence="2">2.1.1.-</ecNumber>
    </submittedName>
</protein>
<reference evidence="3" key="1">
    <citation type="submission" date="2023-07" db="EMBL/GenBank/DDBJ databases">
        <title>30 novel species of actinomycetes from the DSMZ collection.</title>
        <authorList>
            <person name="Nouioui I."/>
        </authorList>
    </citation>
    <scope>NUCLEOTIDE SEQUENCE [LARGE SCALE GENOMIC DNA]</scope>
    <source>
        <strain evidence="3">DSM 44917</strain>
    </source>
</reference>
<comment type="caution">
    <text evidence="2">The sequence shown here is derived from an EMBL/GenBank/DDBJ whole genome shotgun (WGS) entry which is preliminary data.</text>
</comment>
<sequence length="288" mass="31498">MNRPAKAVNDPAGVARRARPLPLAFADRVGRALLRGLLRTVGRTSQGIRTGLRHGFDSGPALDHVYLDRARGSLGIGRLIDRAYLDAPGCRAVRARALLLRRTLHEEIARRRPTDPENPVRILDVAAGTGRYLQDLLADHPHDAVEVICRDVAVLGLAQGRAEARKRGLTRIVYERGDAFDPEPPAHAPDVILVAGLYELVLDEDLIRASLARLRGLLAPGGALIFTIRTRHPRRDPIAGALRERDGGPGPTRCRPAAQVAAWARRAGFREVTQDREEVGLFTVTTAR</sequence>
<dbReference type="RefSeq" id="WP_311629282.1">
    <property type="nucleotide sequence ID" value="NZ_JAVREN010000005.1"/>
</dbReference>
<dbReference type="GO" id="GO:0032259">
    <property type="term" value="P:methylation"/>
    <property type="evidence" value="ECO:0007669"/>
    <property type="project" value="UniProtKB-KW"/>
</dbReference>
<dbReference type="EC" id="2.1.1.-" evidence="2"/>
<gene>
    <name evidence="2" type="ORF">RM780_05205</name>
</gene>
<evidence type="ECO:0000313" key="3">
    <source>
        <dbReference type="Proteomes" id="UP001183388"/>
    </source>
</evidence>
<dbReference type="Pfam" id="PF12147">
    <property type="entry name" value="Methyltransf_20"/>
    <property type="match status" value="1"/>
</dbReference>
<accession>A0ABU2L4W5</accession>
<dbReference type="InterPro" id="IPR029063">
    <property type="entry name" value="SAM-dependent_MTases_sf"/>
</dbReference>
<dbReference type="EMBL" id="JAVREN010000005">
    <property type="protein sequence ID" value="MDT0306358.1"/>
    <property type="molecule type" value="Genomic_DNA"/>
</dbReference>
<keyword evidence="3" id="KW-1185">Reference proteome</keyword>
<organism evidence="2 3">
    <name type="scientific">Streptomyces boetiae</name>
    <dbReference type="NCBI Taxonomy" id="3075541"/>
    <lineage>
        <taxon>Bacteria</taxon>
        <taxon>Bacillati</taxon>
        <taxon>Actinomycetota</taxon>
        <taxon>Actinomycetes</taxon>
        <taxon>Kitasatosporales</taxon>
        <taxon>Streptomycetaceae</taxon>
        <taxon>Streptomyces</taxon>
    </lineage>
</organism>
<evidence type="ECO:0000313" key="2">
    <source>
        <dbReference type="EMBL" id="MDT0306358.1"/>
    </source>
</evidence>
<keyword evidence="2" id="KW-0489">Methyltransferase</keyword>
<feature type="domain" description="Methyltransferase" evidence="1">
    <location>
        <begin position="32"/>
        <end position="288"/>
    </location>
</feature>
<dbReference type="Proteomes" id="UP001183388">
    <property type="component" value="Unassembled WGS sequence"/>
</dbReference>
<dbReference type="GO" id="GO:0008168">
    <property type="term" value="F:methyltransferase activity"/>
    <property type="evidence" value="ECO:0007669"/>
    <property type="project" value="UniProtKB-KW"/>
</dbReference>
<name>A0ABU2L4W5_9ACTN</name>
<evidence type="ECO:0000259" key="1">
    <source>
        <dbReference type="Pfam" id="PF12147"/>
    </source>
</evidence>
<dbReference type="InterPro" id="IPR022744">
    <property type="entry name" value="MeTrfase_dom_put"/>
</dbReference>
<dbReference type="CDD" id="cd02440">
    <property type="entry name" value="AdoMet_MTases"/>
    <property type="match status" value="1"/>
</dbReference>